<feature type="signal peptide" evidence="1">
    <location>
        <begin position="1"/>
        <end position="27"/>
    </location>
</feature>
<comment type="caution">
    <text evidence="2">The sequence shown here is derived from an EMBL/GenBank/DDBJ whole genome shotgun (WGS) entry which is preliminary data.</text>
</comment>
<dbReference type="InterPro" id="IPR038696">
    <property type="entry name" value="IalB_sf"/>
</dbReference>
<gene>
    <name evidence="2" type="ORF">COO92_08700</name>
</gene>
<keyword evidence="1" id="KW-0732">Signal</keyword>
<name>A0A2N3L7R5_9PROT</name>
<dbReference type="EMBL" id="NXGX01000003">
    <property type="protein sequence ID" value="PKR58913.1"/>
    <property type="molecule type" value="Genomic_DNA"/>
</dbReference>
<dbReference type="Pfam" id="PF06776">
    <property type="entry name" value="IalB"/>
    <property type="match status" value="1"/>
</dbReference>
<organism evidence="2 3">
    <name type="scientific">Thalassospira lohafexi</name>
    <dbReference type="NCBI Taxonomy" id="744227"/>
    <lineage>
        <taxon>Bacteria</taxon>
        <taxon>Pseudomonadati</taxon>
        <taxon>Pseudomonadota</taxon>
        <taxon>Alphaproteobacteria</taxon>
        <taxon>Rhodospirillales</taxon>
        <taxon>Thalassospiraceae</taxon>
        <taxon>Thalassospira</taxon>
    </lineage>
</organism>
<evidence type="ECO:0000256" key="1">
    <source>
        <dbReference type="SAM" id="SignalP"/>
    </source>
</evidence>
<evidence type="ECO:0000313" key="3">
    <source>
        <dbReference type="Proteomes" id="UP000233332"/>
    </source>
</evidence>
<dbReference type="Proteomes" id="UP000233332">
    <property type="component" value="Unassembled WGS sequence"/>
</dbReference>
<dbReference type="AlphaFoldDB" id="A0A2N3L7R5"/>
<dbReference type="InterPro" id="IPR010642">
    <property type="entry name" value="Invasion_prot_B"/>
</dbReference>
<sequence length="187" mass="20512">MKKHAHRLVRTSLAAAFIALISTFCVAVPVTSAQAQNTPKLIDVFGKWEAYTYSEKGQKVCYMGSQPTSAKGDYTQRGRIYAMVTHRPSLKLLNEVSFITGYTYKSDSKVDLRIDSTSFKLFTHDDSAWASTSEGDQKLIKAMKAGSTMVVVGYSSRDTKTTDTYSLSGFTAAYNAISKACSVKPVN</sequence>
<protein>
    <recommendedName>
        <fullName evidence="4">Invasion associated locus B family protein</fullName>
    </recommendedName>
</protein>
<proteinExistence type="predicted"/>
<accession>A0A2N3L7R5</accession>
<evidence type="ECO:0008006" key="4">
    <source>
        <dbReference type="Google" id="ProtNLM"/>
    </source>
</evidence>
<evidence type="ECO:0000313" key="2">
    <source>
        <dbReference type="EMBL" id="PKR58913.1"/>
    </source>
</evidence>
<dbReference type="Gene3D" id="2.60.40.1880">
    <property type="entry name" value="Invasion associated locus B (IalB) protein"/>
    <property type="match status" value="1"/>
</dbReference>
<keyword evidence="3" id="KW-1185">Reference proteome</keyword>
<feature type="chain" id="PRO_5014891246" description="Invasion associated locus B family protein" evidence="1">
    <location>
        <begin position="28"/>
        <end position="187"/>
    </location>
</feature>
<reference evidence="2 3" key="1">
    <citation type="submission" date="2017-09" db="EMBL/GenBank/DDBJ databases">
        <title>Biodiversity and function of Thalassospira species in the particle-attached aromatic-hydrocarbon-degrading consortia from the surface seawater of the China South Sea.</title>
        <authorList>
            <person name="Dong C."/>
            <person name="Lai Q."/>
            <person name="Shao Z."/>
        </authorList>
    </citation>
    <scope>NUCLEOTIDE SEQUENCE [LARGE SCALE GENOMIC DNA]</scope>
    <source>
        <strain evidence="2 3">139Z-12</strain>
    </source>
</reference>